<evidence type="ECO:0000313" key="3">
    <source>
        <dbReference type="Proteomes" id="UP001215461"/>
    </source>
</evidence>
<dbReference type="PANTHER" id="PTHR43215">
    <property type="entry name" value="RADIAL SPOKE HEAD 1 HOMOLOG"/>
    <property type="match status" value="1"/>
</dbReference>
<comment type="caution">
    <text evidence="2">The sequence shown here is derived from an EMBL/GenBank/DDBJ whole genome shotgun (WGS) entry which is preliminary data.</text>
</comment>
<dbReference type="PANTHER" id="PTHR43215:SF14">
    <property type="entry name" value="RADIAL SPOKE HEAD 1 HOMOLOG"/>
    <property type="match status" value="1"/>
</dbReference>
<keyword evidence="1" id="KW-0677">Repeat</keyword>
<evidence type="ECO:0000313" key="2">
    <source>
        <dbReference type="EMBL" id="MDF8371388.1"/>
    </source>
</evidence>
<evidence type="ECO:0000256" key="1">
    <source>
        <dbReference type="ARBA" id="ARBA00022737"/>
    </source>
</evidence>
<proteinExistence type="predicted"/>
<gene>
    <name evidence="2" type="ORF">G9403_06990</name>
</gene>
<dbReference type="Proteomes" id="UP001215461">
    <property type="component" value="Unassembled WGS sequence"/>
</dbReference>
<organism evidence="2 3">
    <name type="scientific">Weissella paramesenteroides</name>
    <name type="common">Leuconostoc paramesenteroides</name>
    <dbReference type="NCBI Taxonomy" id="1249"/>
    <lineage>
        <taxon>Bacteria</taxon>
        <taxon>Bacillati</taxon>
        <taxon>Bacillota</taxon>
        <taxon>Bacilli</taxon>
        <taxon>Lactobacillales</taxon>
        <taxon>Lactobacillaceae</taxon>
        <taxon>Weissella</taxon>
    </lineage>
</organism>
<dbReference type="EMBL" id="JAANXN010000008">
    <property type="protein sequence ID" value="MDF8371388.1"/>
    <property type="molecule type" value="Genomic_DNA"/>
</dbReference>
<dbReference type="InterPro" id="IPR003409">
    <property type="entry name" value="MORN"/>
</dbReference>
<dbReference type="Pfam" id="PF02493">
    <property type="entry name" value="MORN"/>
    <property type="match status" value="3"/>
</dbReference>
<accession>A0ABD4XKR2</accession>
<sequence length="124" mass="14035">MKTRNIIQVIVVVILLIAAVYSLTPDKQQRHQQLTLDNGGIVYQGGLFKHKFNGSGTVKFKNHDRYVGHFVNGEFSGNGKFISHDHWEFDGKFNKNLPDGHGILKVNKQSYQATFKKGELINAH</sequence>
<dbReference type="Gene3D" id="2.20.110.10">
    <property type="entry name" value="Histone H3 K4-specific methyltransferase SET7/9 N-terminal domain"/>
    <property type="match status" value="1"/>
</dbReference>
<protein>
    <recommendedName>
        <fullName evidence="4">Membrane-binding protein</fullName>
    </recommendedName>
</protein>
<reference evidence="2 3" key="1">
    <citation type="submission" date="2020-03" db="EMBL/GenBank/DDBJ databases">
        <title>Comparative genomics of Weissella paramesenteroides.</title>
        <authorList>
            <person name="Kant R."/>
            <person name="Takala T."/>
            <person name="Saris P."/>
        </authorList>
    </citation>
    <scope>NUCLEOTIDE SEQUENCE [LARGE SCALE GENOMIC DNA]</scope>
    <source>
        <strain evidence="2 3">SJ27-4</strain>
    </source>
</reference>
<evidence type="ECO:0008006" key="4">
    <source>
        <dbReference type="Google" id="ProtNLM"/>
    </source>
</evidence>
<dbReference type="AlphaFoldDB" id="A0ABD4XKR2"/>
<dbReference type="SUPFAM" id="SSF82185">
    <property type="entry name" value="Histone H3 K4-specific methyltransferase SET7/9 N-terminal domain"/>
    <property type="match status" value="1"/>
</dbReference>
<name>A0ABD4XKR2_WEIPA</name>
<dbReference type="RefSeq" id="WP_140836890.1">
    <property type="nucleotide sequence ID" value="NZ_CP049940.1"/>
</dbReference>
<dbReference type="SMART" id="SM00698">
    <property type="entry name" value="MORN"/>
    <property type="match status" value="2"/>
</dbReference>